<feature type="signal peptide" evidence="2">
    <location>
        <begin position="1"/>
        <end position="30"/>
    </location>
</feature>
<keyword evidence="1" id="KW-0472">Membrane</keyword>
<keyword evidence="1" id="KW-0812">Transmembrane</keyword>
<sequence length="246" mass="25497">MRGFRELVTVVGALGATAAAVVSAAPSALAGPPANTPMVASAVRESSEYAAQGSSGDSPDIVLTVAGDTGRTTTLHSGDPDFGRLWRLLSPRYTGPKKTPDEWADGHLPVPEVTVIWGVTGAGGDVAIERQDQVFLTADGAPWVRSDLAPDLVGGDFRWHRAPLSVFGQLTQEGKLFGSGSAASAVRVEPDPAAWAVPGLAAGLALGAGATWFIRRAKVRQVNAGNDGNAGNAEPLWEPRQELVEV</sequence>
<evidence type="ECO:0000256" key="2">
    <source>
        <dbReference type="SAM" id="SignalP"/>
    </source>
</evidence>
<reference evidence="3" key="1">
    <citation type="submission" date="2022-10" db="EMBL/GenBank/DDBJ databases">
        <title>The complete genomes of actinobacterial strains from the NBC collection.</title>
        <authorList>
            <person name="Joergensen T.S."/>
            <person name="Alvarez Arevalo M."/>
            <person name="Sterndorff E.B."/>
            <person name="Faurdal D."/>
            <person name="Vuksanovic O."/>
            <person name="Mourched A.-S."/>
            <person name="Charusanti P."/>
            <person name="Shaw S."/>
            <person name="Blin K."/>
            <person name="Weber T."/>
        </authorList>
    </citation>
    <scope>NUCLEOTIDE SEQUENCE</scope>
    <source>
        <strain evidence="3">NBC_01393</strain>
    </source>
</reference>
<organism evidence="3">
    <name type="scientific">Streptomyces sp. NBC_01393</name>
    <dbReference type="NCBI Taxonomy" id="2903851"/>
    <lineage>
        <taxon>Bacteria</taxon>
        <taxon>Bacillati</taxon>
        <taxon>Actinomycetota</taxon>
        <taxon>Actinomycetes</taxon>
        <taxon>Kitasatosporales</taxon>
        <taxon>Streptomycetaceae</taxon>
        <taxon>Streptomyces</taxon>
    </lineage>
</organism>
<proteinExistence type="predicted"/>
<gene>
    <name evidence="3" type="ORF">OG699_27125</name>
</gene>
<evidence type="ECO:0000256" key="1">
    <source>
        <dbReference type="SAM" id="Phobius"/>
    </source>
</evidence>
<name>A0AAU3I103_9ACTN</name>
<keyword evidence="2" id="KW-0732">Signal</keyword>
<feature type="transmembrane region" description="Helical" evidence="1">
    <location>
        <begin position="193"/>
        <end position="214"/>
    </location>
</feature>
<evidence type="ECO:0008006" key="4">
    <source>
        <dbReference type="Google" id="ProtNLM"/>
    </source>
</evidence>
<accession>A0AAU3I103</accession>
<protein>
    <recommendedName>
        <fullName evidence="4">Secreted protein</fullName>
    </recommendedName>
</protein>
<keyword evidence="1" id="KW-1133">Transmembrane helix</keyword>
<dbReference type="EMBL" id="CP109546">
    <property type="protein sequence ID" value="WTZ11328.1"/>
    <property type="molecule type" value="Genomic_DNA"/>
</dbReference>
<dbReference type="AlphaFoldDB" id="A0AAU3I103"/>
<feature type="chain" id="PRO_5043513985" description="Secreted protein" evidence="2">
    <location>
        <begin position="31"/>
        <end position="246"/>
    </location>
</feature>
<evidence type="ECO:0000313" key="3">
    <source>
        <dbReference type="EMBL" id="WTZ11328.1"/>
    </source>
</evidence>